<dbReference type="Proteomes" id="UP000178606">
    <property type="component" value="Unassembled WGS sequence"/>
</dbReference>
<dbReference type="AlphaFoldDB" id="A0A1F6CBN3"/>
<dbReference type="Gene3D" id="3.40.50.970">
    <property type="match status" value="1"/>
</dbReference>
<dbReference type="InterPro" id="IPR029061">
    <property type="entry name" value="THDP-binding"/>
</dbReference>
<feature type="domain" description="Thiamine pyrophosphate enzyme N-terminal TPP-binding" evidence="3">
    <location>
        <begin position="4"/>
        <end position="98"/>
    </location>
</feature>
<dbReference type="InterPro" id="IPR012001">
    <property type="entry name" value="Thiamin_PyroP_enz_TPP-bd_dom"/>
</dbReference>
<reference evidence="4 5" key="1">
    <citation type="journal article" date="2016" name="Nat. Commun.">
        <title>Thousands of microbial genomes shed light on interconnected biogeochemical processes in an aquifer system.</title>
        <authorList>
            <person name="Anantharaman K."/>
            <person name="Brown C.T."/>
            <person name="Hug L.A."/>
            <person name="Sharon I."/>
            <person name="Castelle C.J."/>
            <person name="Probst A.J."/>
            <person name="Thomas B.C."/>
            <person name="Singh A."/>
            <person name="Wilkins M.J."/>
            <person name="Karaoz U."/>
            <person name="Brodie E.L."/>
            <person name="Williams K.H."/>
            <person name="Hubbard S.S."/>
            <person name="Banfield J.F."/>
        </authorList>
    </citation>
    <scope>NUCLEOTIDE SEQUENCE [LARGE SCALE GENOMIC DNA]</scope>
    <source>
        <strain evidence="5">RIFCSPLOWO2_12_FULL_64_10</strain>
    </source>
</reference>
<dbReference type="GO" id="GO:0030976">
    <property type="term" value="F:thiamine pyrophosphate binding"/>
    <property type="evidence" value="ECO:0007669"/>
    <property type="project" value="InterPro"/>
</dbReference>
<evidence type="ECO:0000256" key="1">
    <source>
        <dbReference type="ARBA" id="ARBA00022793"/>
    </source>
</evidence>
<dbReference type="InterPro" id="IPR051818">
    <property type="entry name" value="TPP_dependent_decarboxylase"/>
</dbReference>
<dbReference type="PANTHER" id="PTHR42818:SF1">
    <property type="entry name" value="SULFOPYRUVATE DECARBOXYLASE"/>
    <property type="match status" value="1"/>
</dbReference>
<protein>
    <recommendedName>
        <fullName evidence="3">Thiamine pyrophosphate enzyme N-terminal TPP-binding domain-containing protein</fullName>
    </recommendedName>
</protein>
<keyword evidence="2" id="KW-0456">Lyase</keyword>
<evidence type="ECO:0000313" key="5">
    <source>
        <dbReference type="Proteomes" id="UP000178606"/>
    </source>
</evidence>
<dbReference type="GO" id="GO:0016831">
    <property type="term" value="F:carboxy-lyase activity"/>
    <property type="evidence" value="ECO:0007669"/>
    <property type="project" value="UniProtKB-KW"/>
</dbReference>
<gene>
    <name evidence="4" type="ORF">A3F84_19545</name>
</gene>
<dbReference type="PANTHER" id="PTHR42818">
    <property type="entry name" value="SULFOPYRUVATE DECARBOXYLASE SUBUNIT ALPHA"/>
    <property type="match status" value="1"/>
</dbReference>
<dbReference type="CDD" id="cd07035">
    <property type="entry name" value="TPP_PYR_POX_like"/>
    <property type="match status" value="1"/>
</dbReference>
<name>A0A1F6CBN3_HANXR</name>
<dbReference type="EMBL" id="MFKF01000319">
    <property type="protein sequence ID" value="OGG46397.1"/>
    <property type="molecule type" value="Genomic_DNA"/>
</dbReference>
<organism evidence="4 5">
    <name type="scientific">Handelsmanbacteria sp. (strain RIFCSPLOWO2_12_FULL_64_10)</name>
    <dbReference type="NCBI Taxonomy" id="1817868"/>
    <lineage>
        <taxon>Bacteria</taxon>
        <taxon>Candidatus Handelsmaniibacteriota</taxon>
    </lineage>
</organism>
<sequence>MPSARLILNELKKWNVTHAVGLPDNGSRALYELLREDPALRIVSVCREGEAYAVASGLYVGGARPFVLIQNTGFLESGDGFRGTAHNMAVPLVSLIGYRGHASLAPGSSRVDTAASFLEPTLKAWGMPYHTLASDADTSVISEAFREAEEGSRPVAVLIVGECT</sequence>
<comment type="caution">
    <text evidence="4">The sequence shown here is derived from an EMBL/GenBank/DDBJ whole genome shotgun (WGS) entry which is preliminary data.</text>
</comment>
<evidence type="ECO:0000256" key="2">
    <source>
        <dbReference type="ARBA" id="ARBA00023239"/>
    </source>
</evidence>
<evidence type="ECO:0000259" key="3">
    <source>
        <dbReference type="Pfam" id="PF02776"/>
    </source>
</evidence>
<dbReference type="SUPFAM" id="SSF52518">
    <property type="entry name" value="Thiamin diphosphate-binding fold (THDP-binding)"/>
    <property type="match status" value="1"/>
</dbReference>
<evidence type="ECO:0000313" key="4">
    <source>
        <dbReference type="EMBL" id="OGG46397.1"/>
    </source>
</evidence>
<dbReference type="Pfam" id="PF02776">
    <property type="entry name" value="TPP_enzyme_N"/>
    <property type="match status" value="1"/>
</dbReference>
<keyword evidence="1" id="KW-0210">Decarboxylase</keyword>
<proteinExistence type="predicted"/>
<accession>A0A1F6CBN3</accession>